<comment type="subcellular location">
    <subcellularLocation>
        <location evidence="1">Cell membrane</location>
        <topology evidence="1">Multi-pass membrane protein</topology>
    </subcellularLocation>
</comment>
<dbReference type="InParanoid" id="A0A6L2Q4F2"/>
<dbReference type="Pfam" id="PF06151">
    <property type="entry name" value="Trehalose_recp"/>
    <property type="match status" value="2"/>
</dbReference>
<dbReference type="EMBL" id="BLKM01000891">
    <property type="protein sequence ID" value="GFG39264.1"/>
    <property type="molecule type" value="Genomic_DNA"/>
</dbReference>
<keyword evidence="3" id="KW-1003">Cell membrane</keyword>
<comment type="similarity">
    <text evidence="2">Belongs to the insect chemoreceptor superfamily. Gustatory receptor (GR) family. Gr5a subfamily.</text>
</comment>
<evidence type="ECO:0000256" key="7">
    <source>
        <dbReference type="ARBA" id="ARBA00023170"/>
    </source>
</evidence>
<evidence type="ECO:0008006" key="10">
    <source>
        <dbReference type="Google" id="ProtNLM"/>
    </source>
</evidence>
<keyword evidence="5" id="KW-1133">Transmembrane helix</keyword>
<dbReference type="GO" id="GO:0005886">
    <property type="term" value="C:plasma membrane"/>
    <property type="evidence" value="ECO:0007669"/>
    <property type="project" value="UniProtKB-SubCell"/>
</dbReference>
<proteinExistence type="inferred from homology"/>
<gene>
    <name evidence="8" type="ORF">Cfor_10421</name>
</gene>
<evidence type="ECO:0000256" key="1">
    <source>
        <dbReference type="ARBA" id="ARBA00004651"/>
    </source>
</evidence>
<dbReference type="Proteomes" id="UP000502823">
    <property type="component" value="Unassembled WGS sequence"/>
</dbReference>
<dbReference type="PANTHER" id="PTHR21421:SF29">
    <property type="entry name" value="GUSTATORY RECEPTOR 5A FOR TREHALOSE-RELATED"/>
    <property type="match status" value="1"/>
</dbReference>
<keyword evidence="4" id="KW-0812">Transmembrane</keyword>
<dbReference type="SMR" id="A0A6L2Q4F2"/>
<keyword evidence="7" id="KW-0675">Receptor</keyword>
<dbReference type="InterPro" id="IPR009318">
    <property type="entry name" value="Gustatory_rcpt"/>
</dbReference>
<sequence length="479" mass="54208">MKLRKQSSVRTLWGKYRLLNRFISPAVGVSFAERDGCPKPFWTRLWKRDPQQPQHAARPPEFIPARPVSAAGVGPVLCADARVRSYGSRRVNSPVPVAQSQGGLYLPVPERYSMSAVLLRSGAQHGESHCVHCVCWPEIVSKWQDVEDTMLTSYGYPSNFGRRCKFCAAAMLTASTAEHLMALYSCLLRALPYSTGGFDVFRAFYTTWFEQAFKATDYALWKAVLLQLSNFVATFTWSYMDVFVTLVSMALTQKYLQLYERLLTVRGKSVLSLCAYNRCGEFCARKVPKLIVFPRIDRPQAVSLQFWRDARELYVKLCCLTRTVDDHISHLVLLCLVSDIYFICLQLFYSLNVSETQSKRRRVGGDRQSNLQPSTMRTEAVFLLSTSSVRLVGIARIVTDLNFLTLAHTAVACYHCHHQPSTRDCSRKESDHCIRLRFLLLLVRVPAVPGVPAVLLCCVRARGQSEAEGSSVRSAFRRL</sequence>
<protein>
    <recommendedName>
        <fullName evidence="10">Gustatory receptor</fullName>
    </recommendedName>
</protein>
<accession>A0A6L2Q4F2</accession>
<dbReference type="PANTHER" id="PTHR21421">
    <property type="entry name" value="GUSTATORY RECEPTOR"/>
    <property type="match status" value="1"/>
</dbReference>
<evidence type="ECO:0000256" key="2">
    <source>
        <dbReference type="ARBA" id="ARBA00005327"/>
    </source>
</evidence>
<keyword evidence="9" id="KW-1185">Reference proteome</keyword>
<comment type="caution">
    <text evidence="8">The sequence shown here is derived from an EMBL/GenBank/DDBJ whole genome shotgun (WGS) entry which is preliminary data.</text>
</comment>
<dbReference type="GO" id="GO:0050916">
    <property type="term" value="P:sensory perception of sweet taste"/>
    <property type="evidence" value="ECO:0007669"/>
    <property type="project" value="UniProtKB-ARBA"/>
</dbReference>
<dbReference type="OrthoDB" id="5800391at2759"/>
<evidence type="ECO:0000256" key="5">
    <source>
        <dbReference type="ARBA" id="ARBA00022989"/>
    </source>
</evidence>
<evidence type="ECO:0000256" key="6">
    <source>
        <dbReference type="ARBA" id="ARBA00023136"/>
    </source>
</evidence>
<evidence type="ECO:0000256" key="3">
    <source>
        <dbReference type="ARBA" id="ARBA00022475"/>
    </source>
</evidence>
<evidence type="ECO:0000313" key="9">
    <source>
        <dbReference type="Proteomes" id="UP000502823"/>
    </source>
</evidence>
<reference evidence="9" key="1">
    <citation type="submission" date="2020-01" db="EMBL/GenBank/DDBJ databases">
        <title>Draft genome sequence of the Termite Coptotermes fromosanus.</title>
        <authorList>
            <person name="Itakura S."/>
            <person name="Yosikawa Y."/>
            <person name="Umezawa K."/>
        </authorList>
    </citation>
    <scope>NUCLEOTIDE SEQUENCE [LARGE SCALE GENOMIC DNA]</scope>
</reference>
<dbReference type="AlphaFoldDB" id="A0A6L2Q4F2"/>
<evidence type="ECO:0000256" key="4">
    <source>
        <dbReference type="ARBA" id="ARBA00022692"/>
    </source>
</evidence>
<keyword evidence="6" id="KW-0472">Membrane</keyword>
<dbReference type="GO" id="GO:0008527">
    <property type="term" value="F:taste receptor activity"/>
    <property type="evidence" value="ECO:0007669"/>
    <property type="project" value="InterPro"/>
</dbReference>
<organism evidence="8 9">
    <name type="scientific">Coptotermes formosanus</name>
    <name type="common">Formosan subterranean termite</name>
    <dbReference type="NCBI Taxonomy" id="36987"/>
    <lineage>
        <taxon>Eukaryota</taxon>
        <taxon>Metazoa</taxon>
        <taxon>Ecdysozoa</taxon>
        <taxon>Arthropoda</taxon>
        <taxon>Hexapoda</taxon>
        <taxon>Insecta</taxon>
        <taxon>Pterygota</taxon>
        <taxon>Neoptera</taxon>
        <taxon>Polyneoptera</taxon>
        <taxon>Dictyoptera</taxon>
        <taxon>Blattodea</taxon>
        <taxon>Blattoidea</taxon>
        <taxon>Termitoidae</taxon>
        <taxon>Rhinotermitidae</taxon>
        <taxon>Coptotermes</taxon>
    </lineage>
</organism>
<evidence type="ECO:0000313" key="8">
    <source>
        <dbReference type="EMBL" id="GFG39264.1"/>
    </source>
</evidence>
<name>A0A6L2Q4F2_COPFO</name>